<gene>
    <name evidence="2" type="ORF">PT974_01810</name>
</gene>
<dbReference type="PANTHER" id="PTHR43157">
    <property type="entry name" value="PHOSPHATIDYLINOSITOL-GLYCAN BIOSYNTHESIS CLASS F PROTEIN-RELATED"/>
    <property type="match status" value="1"/>
</dbReference>
<dbReference type="InterPro" id="IPR002347">
    <property type="entry name" value="SDR_fam"/>
</dbReference>
<accession>A0ABR0SWA8</accession>
<comment type="caution">
    <text evidence="2">The sequence shown here is derived from an EMBL/GenBank/DDBJ whole genome shotgun (WGS) entry which is preliminary data.</text>
</comment>
<evidence type="ECO:0000313" key="2">
    <source>
        <dbReference type="EMBL" id="KAK5996475.1"/>
    </source>
</evidence>
<dbReference type="PRINTS" id="PR00081">
    <property type="entry name" value="GDHRDH"/>
</dbReference>
<evidence type="ECO:0000256" key="1">
    <source>
        <dbReference type="ARBA" id="ARBA00023002"/>
    </source>
</evidence>
<dbReference type="Pfam" id="PF00106">
    <property type="entry name" value="adh_short"/>
    <property type="match status" value="1"/>
</dbReference>
<organism evidence="2 3">
    <name type="scientific">Cladobotryum mycophilum</name>
    <dbReference type="NCBI Taxonomy" id="491253"/>
    <lineage>
        <taxon>Eukaryota</taxon>
        <taxon>Fungi</taxon>
        <taxon>Dikarya</taxon>
        <taxon>Ascomycota</taxon>
        <taxon>Pezizomycotina</taxon>
        <taxon>Sordariomycetes</taxon>
        <taxon>Hypocreomycetidae</taxon>
        <taxon>Hypocreales</taxon>
        <taxon>Hypocreaceae</taxon>
        <taxon>Cladobotryum</taxon>
    </lineage>
</organism>
<keyword evidence="1" id="KW-0560">Oxidoreductase</keyword>
<dbReference type="PANTHER" id="PTHR43157:SF31">
    <property type="entry name" value="PHOSPHATIDYLINOSITOL-GLYCAN BIOSYNTHESIS CLASS F PROTEIN"/>
    <property type="match status" value="1"/>
</dbReference>
<protein>
    <submittedName>
        <fullName evidence="2">Short chain dehydrogenase FGM9</fullName>
    </submittedName>
</protein>
<dbReference type="EMBL" id="JAVFKD010000002">
    <property type="protein sequence ID" value="KAK5996475.1"/>
    <property type="molecule type" value="Genomic_DNA"/>
</dbReference>
<evidence type="ECO:0000313" key="3">
    <source>
        <dbReference type="Proteomes" id="UP001338125"/>
    </source>
</evidence>
<dbReference type="Proteomes" id="UP001338125">
    <property type="component" value="Unassembled WGS sequence"/>
</dbReference>
<proteinExistence type="predicted"/>
<dbReference type="SUPFAM" id="SSF51735">
    <property type="entry name" value="NAD(P)-binding Rossmann-fold domains"/>
    <property type="match status" value="1"/>
</dbReference>
<name>A0ABR0SWA8_9HYPO</name>
<reference evidence="2 3" key="1">
    <citation type="submission" date="2024-01" db="EMBL/GenBank/DDBJ databases">
        <title>Complete genome of Cladobotryum mycophilum ATHUM6906.</title>
        <authorList>
            <person name="Christinaki A.C."/>
            <person name="Myridakis A.I."/>
            <person name="Kouvelis V.N."/>
        </authorList>
    </citation>
    <scope>NUCLEOTIDE SEQUENCE [LARGE SCALE GENOMIC DNA]</scope>
    <source>
        <strain evidence="2 3">ATHUM6906</strain>
    </source>
</reference>
<sequence length="329" mass="36475">MSLPSFFYSQLFVEPKLPDYDFSGQTVVVTGGNRGLGLETARHLLRMNASRVILAVRNLESGKEAAKDLEASTGRTGTVEVHELDMLRHESVQSFASEMEALDRIDAVILNAGIFTQDLIIADGYESSLTTNCINTFFLALLLVPILRRSATALNILPRIVIVSSDRHVMTNLPEWKQDHPFEVLSDPKKAKMDERYYESKLIQVLLTKAMAKRMTGSQEVVLNSLTPGYTHSGLCQNLHTVYYYAFKLLAKATARKTEVGARTLVSAAAGGKETHGEYMNDGVVDVTALSPFVRSEDGTKASEKLWFELLNILEQWQPNIKSILGTSS</sequence>
<dbReference type="Gene3D" id="3.40.50.720">
    <property type="entry name" value="NAD(P)-binding Rossmann-like Domain"/>
    <property type="match status" value="1"/>
</dbReference>
<dbReference type="InterPro" id="IPR036291">
    <property type="entry name" value="NAD(P)-bd_dom_sf"/>
</dbReference>
<keyword evidence="3" id="KW-1185">Reference proteome</keyword>